<comment type="caution">
    <text evidence="1">The sequence shown here is derived from an EMBL/GenBank/DDBJ whole genome shotgun (WGS) entry which is preliminary data.</text>
</comment>
<reference evidence="1 2" key="1">
    <citation type="journal article" date="2023" name="Int. J. Syst. Evol. Microbiol.">
        <title>Arthrobacter mangrovi sp. nov., an actinobacterium isolated from the rhizosphere of a mangrove.</title>
        <authorList>
            <person name="Hamada M."/>
            <person name="Saitou S."/>
            <person name="Enomoto N."/>
            <person name="Nanri K."/>
            <person name="Hidaka K."/>
            <person name="Miura T."/>
            <person name="Tamura T."/>
        </authorList>
    </citation>
    <scope>NUCLEOTIDE SEQUENCE [LARGE SCALE GENOMIC DNA]</scope>
    <source>
        <strain evidence="1 2">NBRC 112813</strain>
    </source>
</reference>
<dbReference type="EMBL" id="BRVS01000008">
    <property type="protein sequence ID" value="GLB67695.1"/>
    <property type="molecule type" value="Genomic_DNA"/>
</dbReference>
<proteinExistence type="predicted"/>
<keyword evidence="2" id="KW-1185">Reference proteome</keyword>
<evidence type="ECO:0000313" key="1">
    <source>
        <dbReference type="EMBL" id="GLB67695.1"/>
    </source>
</evidence>
<organism evidence="1 2">
    <name type="scientific">Arthrobacter mangrovi</name>
    <dbReference type="NCBI Taxonomy" id="2966350"/>
    <lineage>
        <taxon>Bacteria</taxon>
        <taxon>Bacillati</taxon>
        <taxon>Actinomycetota</taxon>
        <taxon>Actinomycetes</taxon>
        <taxon>Micrococcales</taxon>
        <taxon>Micrococcaceae</taxon>
        <taxon>Arthrobacter</taxon>
    </lineage>
</organism>
<sequence length="63" mass="6600">MVSPRSSTSPTSTVTDAKWVRAGRGTAPDIRLPVMARLPSLLLLLLLPALLPDVPDAPPPTAT</sequence>
<gene>
    <name evidence="1" type="ORF">AHIS1636_21350</name>
</gene>
<dbReference type="Proteomes" id="UP001209654">
    <property type="component" value="Unassembled WGS sequence"/>
</dbReference>
<accession>A0ABQ5MUS3</accession>
<protein>
    <submittedName>
        <fullName evidence="1">Uncharacterized protein</fullName>
    </submittedName>
</protein>
<evidence type="ECO:0000313" key="2">
    <source>
        <dbReference type="Proteomes" id="UP001209654"/>
    </source>
</evidence>
<name>A0ABQ5MUS3_9MICC</name>